<dbReference type="AlphaFoldDB" id="A0AA46AKP2"/>
<dbReference type="InterPro" id="IPR008271">
    <property type="entry name" value="Ser/Thr_kinase_AS"/>
</dbReference>
<dbReference type="GO" id="GO:0004674">
    <property type="term" value="F:protein serine/threonine kinase activity"/>
    <property type="evidence" value="ECO:0007669"/>
    <property type="project" value="UniProtKB-KW"/>
</dbReference>
<gene>
    <name evidence="2" type="ORF">SAMN06296020_12316</name>
</gene>
<name>A0AA46AKP2_9CLOT</name>
<evidence type="ECO:0000313" key="3">
    <source>
        <dbReference type="Proteomes" id="UP001158066"/>
    </source>
</evidence>
<evidence type="ECO:0000313" key="2">
    <source>
        <dbReference type="EMBL" id="SMP71402.1"/>
    </source>
</evidence>
<protein>
    <submittedName>
        <fullName evidence="2">Serine/threonine protein kinase</fullName>
    </submittedName>
</protein>
<dbReference type="SMART" id="SM00220">
    <property type="entry name" value="S_TKc"/>
    <property type="match status" value="1"/>
</dbReference>
<dbReference type="InterPro" id="IPR000719">
    <property type="entry name" value="Prot_kinase_dom"/>
</dbReference>
<dbReference type="PANTHER" id="PTHR44167">
    <property type="entry name" value="OVARIAN-SPECIFIC SERINE/THREONINE-PROTEIN KINASE LOK-RELATED"/>
    <property type="match status" value="1"/>
</dbReference>
<evidence type="ECO:0000259" key="1">
    <source>
        <dbReference type="PROSITE" id="PS50011"/>
    </source>
</evidence>
<keyword evidence="3" id="KW-1185">Reference proteome</keyword>
<keyword evidence="2" id="KW-0808">Transferase</keyword>
<dbReference type="PROSITE" id="PS00108">
    <property type="entry name" value="PROTEIN_KINASE_ST"/>
    <property type="match status" value="1"/>
</dbReference>
<dbReference type="Gene3D" id="1.10.510.10">
    <property type="entry name" value="Transferase(Phosphotransferase) domain 1"/>
    <property type="match status" value="1"/>
</dbReference>
<dbReference type="GO" id="GO:0005524">
    <property type="term" value="F:ATP binding"/>
    <property type="evidence" value="ECO:0007669"/>
    <property type="project" value="InterPro"/>
</dbReference>
<dbReference type="PROSITE" id="PS50011">
    <property type="entry name" value="PROTEIN_KINASE_DOM"/>
    <property type="match status" value="1"/>
</dbReference>
<sequence>MSKIFIECLSAPDKIKNQLRSLSVDIEFTREGTKGANGYLYFGENRILHTKVAVKFYYWGGDTRFHAEPSALGKLAGENILPINTAGLLDGEWAYFVTPYCQNGDLDDLLDNSCIGNIEAINRTCQILSGVGVLHAHRYVHRDLKPANIYIGDNYQSIIGDFGSVKHIPEGQSSIPASSHAVLYRPPESVETSSYGFEGDIYQCGLVLFQLLGGSLPYEETFWLNRLQRKKYDELTNEVDRAIYADQCIKARIVSGRIVDISTLPPWVPDVLKRIIRKATHIDPLRRFQSISAFHVTLNNNRARVQDWCITDGAPHLQAQPQFKVCEENGQYFVLKSRDGCNWRRDNSFKGNSIDELVKEISVRA</sequence>
<keyword evidence="2" id="KW-0418">Kinase</keyword>
<reference evidence="2" key="1">
    <citation type="submission" date="2017-05" db="EMBL/GenBank/DDBJ databases">
        <authorList>
            <person name="Varghese N."/>
            <person name="Submissions S."/>
        </authorList>
    </citation>
    <scope>NUCLEOTIDE SEQUENCE</scope>
    <source>
        <strain evidence="2">Su22</strain>
    </source>
</reference>
<dbReference type="Proteomes" id="UP001158066">
    <property type="component" value="Unassembled WGS sequence"/>
</dbReference>
<dbReference type="InterPro" id="IPR011009">
    <property type="entry name" value="Kinase-like_dom_sf"/>
</dbReference>
<dbReference type="RefSeq" id="WP_283410843.1">
    <property type="nucleotide sequence ID" value="NZ_FXUF01000023.1"/>
</dbReference>
<organism evidence="2 3">
    <name type="scientific">Anoxynatronum buryatiense</name>
    <dbReference type="NCBI Taxonomy" id="489973"/>
    <lineage>
        <taxon>Bacteria</taxon>
        <taxon>Bacillati</taxon>
        <taxon>Bacillota</taxon>
        <taxon>Clostridia</taxon>
        <taxon>Eubacteriales</taxon>
        <taxon>Clostridiaceae</taxon>
        <taxon>Anoxynatronum</taxon>
    </lineage>
</organism>
<feature type="domain" description="Protein kinase" evidence="1">
    <location>
        <begin position="26"/>
        <end position="298"/>
    </location>
</feature>
<proteinExistence type="predicted"/>
<dbReference type="Pfam" id="PF00069">
    <property type="entry name" value="Pkinase"/>
    <property type="match status" value="1"/>
</dbReference>
<accession>A0AA46AKP2</accession>
<dbReference type="SUPFAM" id="SSF56112">
    <property type="entry name" value="Protein kinase-like (PK-like)"/>
    <property type="match status" value="1"/>
</dbReference>
<comment type="caution">
    <text evidence="2">The sequence shown here is derived from an EMBL/GenBank/DDBJ whole genome shotgun (WGS) entry which is preliminary data.</text>
</comment>
<keyword evidence="2" id="KW-0723">Serine/threonine-protein kinase</keyword>
<dbReference type="PANTHER" id="PTHR44167:SF24">
    <property type="entry name" value="SERINE_THREONINE-PROTEIN KINASE CHK2"/>
    <property type="match status" value="1"/>
</dbReference>
<dbReference type="EMBL" id="FXUF01000023">
    <property type="protein sequence ID" value="SMP71402.1"/>
    <property type="molecule type" value="Genomic_DNA"/>
</dbReference>